<feature type="compositionally biased region" description="Basic and acidic residues" evidence="1">
    <location>
        <begin position="184"/>
        <end position="217"/>
    </location>
</feature>
<protein>
    <submittedName>
        <fullName evidence="2">Uncharacterized protein</fullName>
    </submittedName>
</protein>
<reference evidence="2" key="1">
    <citation type="submission" date="2023-03" db="EMBL/GenBank/DDBJ databases">
        <title>Massive genome expansion in bonnet fungi (Mycena s.s.) driven by repeated elements and novel gene families across ecological guilds.</title>
        <authorList>
            <consortium name="Lawrence Berkeley National Laboratory"/>
            <person name="Harder C.B."/>
            <person name="Miyauchi S."/>
            <person name="Viragh M."/>
            <person name="Kuo A."/>
            <person name="Thoen E."/>
            <person name="Andreopoulos B."/>
            <person name="Lu D."/>
            <person name="Skrede I."/>
            <person name="Drula E."/>
            <person name="Henrissat B."/>
            <person name="Morin E."/>
            <person name="Kohler A."/>
            <person name="Barry K."/>
            <person name="LaButti K."/>
            <person name="Morin E."/>
            <person name="Salamov A."/>
            <person name="Lipzen A."/>
            <person name="Mereny Z."/>
            <person name="Hegedus B."/>
            <person name="Baldrian P."/>
            <person name="Stursova M."/>
            <person name="Weitz H."/>
            <person name="Taylor A."/>
            <person name="Grigoriev I.V."/>
            <person name="Nagy L.G."/>
            <person name="Martin F."/>
            <person name="Kauserud H."/>
        </authorList>
    </citation>
    <scope>NUCLEOTIDE SEQUENCE</scope>
    <source>
        <strain evidence="2">CBHHK173m</strain>
    </source>
</reference>
<accession>A0AAD6U7W8</accession>
<organism evidence="2 3">
    <name type="scientific">Mycena belliarum</name>
    <dbReference type="NCBI Taxonomy" id="1033014"/>
    <lineage>
        <taxon>Eukaryota</taxon>
        <taxon>Fungi</taxon>
        <taxon>Dikarya</taxon>
        <taxon>Basidiomycota</taxon>
        <taxon>Agaricomycotina</taxon>
        <taxon>Agaricomycetes</taxon>
        <taxon>Agaricomycetidae</taxon>
        <taxon>Agaricales</taxon>
        <taxon>Marasmiineae</taxon>
        <taxon>Mycenaceae</taxon>
        <taxon>Mycena</taxon>
    </lineage>
</organism>
<evidence type="ECO:0000256" key="1">
    <source>
        <dbReference type="SAM" id="MobiDB-lite"/>
    </source>
</evidence>
<feature type="compositionally biased region" description="Pro residues" evidence="1">
    <location>
        <begin position="97"/>
        <end position="112"/>
    </location>
</feature>
<dbReference type="EMBL" id="JARJCN010000014">
    <property type="protein sequence ID" value="KAJ7094502.1"/>
    <property type="molecule type" value="Genomic_DNA"/>
</dbReference>
<proteinExistence type="predicted"/>
<sequence length="313" mass="32673">MLGAYATSIATGVQHRRPSASGSGSGAGTPPISALPLNLQNFAPPPRNASAASSHARHAPVAGPSTLSSPTVAPIAEATPSTTGFVAEPSPIAIPSVPTPSTPASVPPPTPPEQLQMQADGPPLKVEPQEEHPPHTPQPPPQPQDPNSPPEAQDARTPPEAHEAITPPPNGPAATPAVVLASDTLKRTSPDADGEDPRKRVRGELEVKMEVDERLGEQEAADDEDDDEDGNEEGYIEIGPDGLRTVADCVSAVFSDFEDGLGCQFCMARYQKDLGEGVSSERPQSFTGASMEVLAAHCEAVHAYAWNLLRENV</sequence>
<feature type="compositionally biased region" description="Acidic residues" evidence="1">
    <location>
        <begin position="219"/>
        <end position="235"/>
    </location>
</feature>
<gene>
    <name evidence="2" type="ORF">B0H15DRAFT_829828</name>
</gene>
<evidence type="ECO:0000313" key="3">
    <source>
        <dbReference type="Proteomes" id="UP001222325"/>
    </source>
</evidence>
<feature type="compositionally biased region" description="Pro residues" evidence="1">
    <location>
        <begin position="135"/>
        <end position="149"/>
    </location>
</feature>
<comment type="caution">
    <text evidence="2">The sequence shown here is derived from an EMBL/GenBank/DDBJ whole genome shotgun (WGS) entry which is preliminary data.</text>
</comment>
<name>A0AAD6U7W8_9AGAR</name>
<feature type="compositionally biased region" description="Low complexity" evidence="1">
    <location>
        <begin position="48"/>
        <end position="62"/>
    </location>
</feature>
<feature type="region of interest" description="Disordered" evidence="1">
    <location>
        <begin position="1"/>
        <end position="238"/>
    </location>
</feature>
<feature type="compositionally biased region" description="Basic and acidic residues" evidence="1">
    <location>
        <begin position="153"/>
        <end position="163"/>
    </location>
</feature>
<dbReference type="Proteomes" id="UP001222325">
    <property type="component" value="Unassembled WGS sequence"/>
</dbReference>
<dbReference type="AlphaFoldDB" id="A0AAD6U7W8"/>
<evidence type="ECO:0000313" key="2">
    <source>
        <dbReference type="EMBL" id="KAJ7094502.1"/>
    </source>
</evidence>
<keyword evidence="3" id="KW-1185">Reference proteome</keyword>